<reference evidence="11 12" key="1">
    <citation type="journal article" date="2023" name="Microbiol. Resour. Announc.">
        <title>Complete Genome Sequence of Imperialibacter roseus strain P4T.</title>
        <authorList>
            <person name="Tizabi D.R."/>
            <person name="Bachvaroff T."/>
            <person name="Hill R.T."/>
        </authorList>
    </citation>
    <scope>NUCLEOTIDE SEQUENCE [LARGE SCALE GENOMIC DNA]</scope>
    <source>
        <strain evidence="11 12">P4T</strain>
    </source>
</reference>
<dbReference type="Pfam" id="PF00849">
    <property type="entry name" value="PseudoU_synth_2"/>
    <property type="match status" value="1"/>
</dbReference>
<evidence type="ECO:0000313" key="11">
    <source>
        <dbReference type="EMBL" id="WOK09047.1"/>
    </source>
</evidence>
<accession>A0ABZ0IVG7</accession>
<dbReference type="InterPro" id="IPR020103">
    <property type="entry name" value="PsdUridine_synth_cat_dom_sf"/>
</dbReference>
<feature type="domain" description="Pseudouridine synthase RsuA/RluA-like" evidence="10">
    <location>
        <begin position="26"/>
        <end position="175"/>
    </location>
</feature>
<dbReference type="PANTHER" id="PTHR21600">
    <property type="entry name" value="MITOCHONDRIAL RNA PSEUDOURIDINE SYNTHASE"/>
    <property type="match status" value="1"/>
</dbReference>
<dbReference type="PANTHER" id="PTHR21600:SF56">
    <property type="entry name" value="TRNA PSEUDOURIDINE SYNTHASE C"/>
    <property type="match status" value="1"/>
</dbReference>
<organism evidence="11 12">
    <name type="scientific">Imperialibacter roseus</name>
    <dbReference type="NCBI Taxonomy" id="1324217"/>
    <lineage>
        <taxon>Bacteria</taxon>
        <taxon>Pseudomonadati</taxon>
        <taxon>Bacteroidota</taxon>
        <taxon>Cytophagia</taxon>
        <taxon>Cytophagales</taxon>
        <taxon>Flammeovirgaceae</taxon>
        <taxon>Imperialibacter</taxon>
    </lineage>
</organism>
<gene>
    <name evidence="11" type="ORF">RT717_10410</name>
</gene>
<evidence type="ECO:0000256" key="4">
    <source>
        <dbReference type="ARBA" id="ARBA00037670"/>
    </source>
</evidence>
<comment type="catalytic activity">
    <reaction evidence="3">
        <text>uridine(65) in tRNA = pseudouridine(65) in tRNA</text>
        <dbReference type="Rhea" id="RHEA:42536"/>
        <dbReference type="Rhea" id="RHEA-COMP:10103"/>
        <dbReference type="Rhea" id="RHEA-COMP:10104"/>
        <dbReference type="ChEBI" id="CHEBI:65314"/>
        <dbReference type="ChEBI" id="CHEBI:65315"/>
        <dbReference type="EC" id="5.4.99.26"/>
    </reaction>
</comment>
<name>A0ABZ0IVG7_9BACT</name>
<evidence type="ECO:0000256" key="1">
    <source>
        <dbReference type="ARBA" id="ARBA00022694"/>
    </source>
</evidence>
<evidence type="ECO:0000259" key="10">
    <source>
        <dbReference type="Pfam" id="PF00849"/>
    </source>
</evidence>
<dbReference type="Proteomes" id="UP001302349">
    <property type="component" value="Chromosome"/>
</dbReference>
<dbReference type="RefSeq" id="WP_317491672.1">
    <property type="nucleotide sequence ID" value="NZ_CP136051.1"/>
</dbReference>
<dbReference type="SUPFAM" id="SSF55120">
    <property type="entry name" value="Pseudouridine synthase"/>
    <property type="match status" value="1"/>
</dbReference>
<dbReference type="Gene3D" id="3.30.2350.10">
    <property type="entry name" value="Pseudouridine synthase"/>
    <property type="match status" value="1"/>
</dbReference>
<keyword evidence="1" id="KW-0819">tRNA processing</keyword>
<keyword evidence="2" id="KW-0413">Isomerase</keyword>
<dbReference type="InterPro" id="IPR006145">
    <property type="entry name" value="PsdUridine_synth_RsuA/RluA"/>
</dbReference>
<dbReference type="InterPro" id="IPR050188">
    <property type="entry name" value="RluA_PseudoU_synthase"/>
</dbReference>
<dbReference type="EC" id="5.4.99.26" evidence="5"/>
<proteinExistence type="predicted"/>
<evidence type="ECO:0000256" key="3">
    <source>
        <dbReference type="ARBA" id="ARBA00036607"/>
    </source>
</evidence>
<evidence type="ECO:0000256" key="7">
    <source>
        <dbReference type="ARBA" id="ARBA00041803"/>
    </source>
</evidence>
<dbReference type="EMBL" id="CP136051">
    <property type="protein sequence ID" value="WOK09047.1"/>
    <property type="molecule type" value="Genomic_DNA"/>
</dbReference>
<sequence length="245" mass="28367">MSEEKLIHNEPARFEKLSVIYQDEYLVAINKPNRLLVHKTKIAEEKHFFANRLLADQIGCEVYPVHRIDRATSGVLLFAYSPQGIAMTQSLFMNGDVTKEYLAVVRGFVAETGSTNEPLIKHETGVEQTALTDYERLNTIEVDISVNKYPTSRYSLVRMLPRTGRTHQLRRHFNHMGHPIVGDTKYGDLRHNRMFEREWGITSLLLHAHKLTFIHPFSNKELRLQAPLSPDFVKAMDTFAWENNY</sequence>
<evidence type="ECO:0000256" key="6">
    <source>
        <dbReference type="ARBA" id="ARBA00040675"/>
    </source>
</evidence>
<protein>
    <recommendedName>
        <fullName evidence="6">tRNA pseudouridine synthase C</fullName>
        <ecNumber evidence="5">5.4.99.26</ecNumber>
    </recommendedName>
    <alternativeName>
        <fullName evidence="8">tRNA pseudouridine(65) synthase</fullName>
    </alternativeName>
    <alternativeName>
        <fullName evidence="9">tRNA pseudouridylate synthase C</fullName>
    </alternativeName>
    <alternativeName>
        <fullName evidence="7">tRNA-uridine isomerase C</fullName>
    </alternativeName>
</protein>
<dbReference type="PROSITE" id="PS01129">
    <property type="entry name" value="PSI_RLU"/>
    <property type="match status" value="1"/>
</dbReference>
<dbReference type="InterPro" id="IPR006224">
    <property type="entry name" value="PsdUridine_synth_RluA-like_CS"/>
</dbReference>
<evidence type="ECO:0000256" key="9">
    <source>
        <dbReference type="ARBA" id="ARBA00043049"/>
    </source>
</evidence>
<comment type="function">
    <text evidence="4">Responsible for synthesis of pseudouridine from uracil-65 in transfer RNAs.</text>
</comment>
<keyword evidence="12" id="KW-1185">Reference proteome</keyword>
<evidence type="ECO:0000256" key="2">
    <source>
        <dbReference type="ARBA" id="ARBA00023235"/>
    </source>
</evidence>
<evidence type="ECO:0000256" key="8">
    <source>
        <dbReference type="ARBA" id="ARBA00041975"/>
    </source>
</evidence>
<evidence type="ECO:0000256" key="5">
    <source>
        <dbReference type="ARBA" id="ARBA00038943"/>
    </source>
</evidence>
<evidence type="ECO:0000313" key="12">
    <source>
        <dbReference type="Proteomes" id="UP001302349"/>
    </source>
</evidence>